<comment type="caution">
    <text evidence="2">The sequence shown here is derived from an EMBL/GenBank/DDBJ whole genome shotgun (WGS) entry which is preliminary data.</text>
</comment>
<evidence type="ECO:0000313" key="2">
    <source>
        <dbReference type="EMBL" id="MDX7989452.1"/>
    </source>
</evidence>
<feature type="non-terminal residue" evidence="2">
    <location>
        <position position="1"/>
    </location>
</feature>
<gene>
    <name evidence="2" type="ORF">FE392_19555</name>
</gene>
<dbReference type="Pfam" id="PF21882">
    <property type="entry name" value="Gp53-like_C"/>
    <property type="match status" value="1"/>
</dbReference>
<dbReference type="InterPro" id="IPR054075">
    <property type="entry name" value="Gp53-like_C"/>
</dbReference>
<proteinExistence type="predicted"/>
<dbReference type="EMBL" id="VCDN01000171">
    <property type="protein sequence ID" value="MDX7989452.1"/>
    <property type="molecule type" value="Genomic_DNA"/>
</dbReference>
<evidence type="ECO:0000259" key="1">
    <source>
        <dbReference type="Pfam" id="PF21882"/>
    </source>
</evidence>
<keyword evidence="3" id="KW-1185">Reference proteome</keyword>
<evidence type="ECO:0000313" key="3">
    <source>
        <dbReference type="Proteomes" id="UP001271890"/>
    </source>
</evidence>
<organism evidence="2 3">
    <name type="scientific">Xenorhabdus santafensis</name>
    <dbReference type="NCBI Taxonomy" id="2582833"/>
    <lineage>
        <taxon>Bacteria</taxon>
        <taxon>Pseudomonadati</taxon>
        <taxon>Pseudomonadota</taxon>
        <taxon>Gammaproteobacteria</taxon>
        <taxon>Enterobacterales</taxon>
        <taxon>Morganellaceae</taxon>
        <taxon>Xenorhabdus</taxon>
    </lineage>
</organism>
<accession>A0ABU4SF71</accession>
<reference evidence="3" key="1">
    <citation type="journal article" date="2024" name="Toxins">
        <title>Genome Sequence Analysis of Native Xenorhabdus Strains Isolated from Entomopathogenic Nematodes in Argentina.</title>
        <authorList>
            <person name="Palma L."/>
            <person name="Frizzo L."/>
            <person name="Kaiser S."/>
            <person name="Berry C."/>
            <person name="Caballero P."/>
            <person name="Bode H.B."/>
            <person name="Del Valle E.E."/>
        </authorList>
    </citation>
    <scope>NUCLEOTIDE SEQUENCE [LARGE SCALE GENOMIC DNA]</scope>
    <source>
        <strain evidence="3">12</strain>
    </source>
</reference>
<name>A0ABU4SF71_9GAMM</name>
<dbReference type="Proteomes" id="UP001271890">
    <property type="component" value="Unassembled WGS sequence"/>
</dbReference>
<dbReference type="Gene3D" id="2.60.40.3940">
    <property type="match status" value="1"/>
</dbReference>
<feature type="domain" description="Putative tail fiber protein gp53-like C-terminal" evidence="1">
    <location>
        <begin position="292"/>
        <end position="371"/>
    </location>
</feature>
<protein>
    <recommendedName>
        <fullName evidence="1">Putative tail fiber protein gp53-like C-terminal domain-containing protein</fullName>
    </recommendedName>
</protein>
<sequence length="371" mass="40420">NLGLVETKELAKNSVSASGGQYTGKFSFGQIETIPTEQNKTSLVSSAEFPDKGRPAYELVSYSQYDWYANSIQTGAVRGGSVDLFSYGININNKRVLDLSPNGTLEVSKIALKDYSNFDSHYKETINQAKNAYPITGGRLNGALIASGAIISQGDERQHFSFRDEDGRPRAYIYKDKGGDGVRINNGDDGGGDWILSKDGGLYCPGAINSYFRNTIQHSGYGSVKFLHQNTKDYILLETAQDGKSIYFVQRNKDENNQWVLHFPQKDGTVATIDDITANKNTAQKEPNGWWKCGDTGMIIQWGITNGSSGTKDVALPITFPLTGAIAVGTVAKALHFGDDDVSSSVSLVNNSTIRVTIDYSLPTAWIAIGY</sequence>